<feature type="transmembrane region" description="Helical" evidence="6">
    <location>
        <begin position="411"/>
        <end position="430"/>
    </location>
</feature>
<feature type="transmembrane region" description="Helical" evidence="6">
    <location>
        <begin position="218"/>
        <end position="237"/>
    </location>
</feature>
<evidence type="ECO:0000313" key="8">
    <source>
        <dbReference type="Proteomes" id="UP000635983"/>
    </source>
</evidence>
<evidence type="ECO:0000256" key="2">
    <source>
        <dbReference type="ARBA" id="ARBA00022448"/>
    </source>
</evidence>
<reference evidence="7" key="1">
    <citation type="journal article" date="2014" name="Int. J. Syst. Evol. Microbiol.">
        <title>Complete genome sequence of Corynebacterium casei LMG S-19264T (=DSM 44701T), isolated from a smear-ripened cheese.</title>
        <authorList>
            <consortium name="US DOE Joint Genome Institute (JGI-PGF)"/>
            <person name="Walter F."/>
            <person name="Albersmeier A."/>
            <person name="Kalinowski J."/>
            <person name="Ruckert C."/>
        </authorList>
    </citation>
    <scope>NUCLEOTIDE SEQUENCE</scope>
    <source>
        <strain evidence="7">JCM 30078</strain>
    </source>
</reference>
<dbReference type="GO" id="GO:0016020">
    <property type="term" value="C:membrane"/>
    <property type="evidence" value="ECO:0007669"/>
    <property type="project" value="UniProtKB-SubCell"/>
</dbReference>
<dbReference type="PANTHER" id="PTHR43243">
    <property type="entry name" value="INNER MEMBRANE TRANSPORTER YGJI-RELATED"/>
    <property type="match status" value="1"/>
</dbReference>
<dbReference type="PANTHER" id="PTHR43243:SF4">
    <property type="entry name" value="CATIONIC AMINO ACID TRANSPORTER 4"/>
    <property type="match status" value="1"/>
</dbReference>
<keyword evidence="2" id="KW-0813">Transport</keyword>
<comment type="caution">
    <text evidence="7">The sequence shown here is derived from an EMBL/GenBank/DDBJ whole genome shotgun (WGS) entry which is preliminary data.</text>
</comment>
<sequence>MSLLRKKKVALMSGAGARHSELRKVLGASDLVMLGLGAMVGTGIFVLTGVAALQAGPALAISFILAATACALAALCYAEFASMIPVAGSGYTYSYATLGELVAWIVGWSLIAEYGLATAAVSVGWSGYFQSLISGVGLHLPVALTAAPGTNAAGEVTLFNLPAFAIMMLITAILSLGIRESKRVNNVLVVVKVVVVLLVIGVGFFYVEPENLTPYAPFGVSGVVSAAALVFFAFLGFDAVSSAAEEVRNPQRNLPIGLIGSLLICAALYALVATVATGIVPFADFKGVEDPIALVFQRADIEWMSRLVSIAAVTGMMTVILVMGYGLTRVVFAMSRDGLLPQWMSVINQHQVPVRSTWTLGTLSALIAATVPLSALAELINMGTLVAFAIISLAVPVLRRTQPELKRAFRVPMAHILGPVSALICVVLMLNLAVETWLAFGIWLAIGLVVYFGYSRRHAKVENLYD</sequence>
<protein>
    <submittedName>
        <fullName evidence="7">Amino-acid transporter protein</fullName>
    </submittedName>
</protein>
<keyword evidence="5 6" id="KW-0472">Membrane</keyword>
<evidence type="ECO:0000256" key="6">
    <source>
        <dbReference type="SAM" id="Phobius"/>
    </source>
</evidence>
<reference evidence="7" key="2">
    <citation type="submission" date="2020-09" db="EMBL/GenBank/DDBJ databases">
        <authorList>
            <person name="Sun Q."/>
            <person name="Ohkuma M."/>
        </authorList>
    </citation>
    <scope>NUCLEOTIDE SEQUENCE</scope>
    <source>
        <strain evidence="7">JCM 30078</strain>
    </source>
</reference>
<feature type="transmembrane region" description="Helical" evidence="6">
    <location>
        <begin position="258"/>
        <end position="283"/>
    </location>
</feature>
<dbReference type="EMBL" id="BMPO01000002">
    <property type="protein sequence ID" value="GGJ84989.1"/>
    <property type="molecule type" value="Genomic_DNA"/>
</dbReference>
<proteinExistence type="predicted"/>
<evidence type="ECO:0000256" key="5">
    <source>
        <dbReference type="ARBA" id="ARBA00023136"/>
    </source>
</evidence>
<evidence type="ECO:0000256" key="1">
    <source>
        <dbReference type="ARBA" id="ARBA00004141"/>
    </source>
</evidence>
<dbReference type="AlphaFoldDB" id="A0A917PN37"/>
<feature type="transmembrane region" description="Helical" evidence="6">
    <location>
        <begin position="158"/>
        <end position="178"/>
    </location>
</feature>
<dbReference type="GO" id="GO:0015171">
    <property type="term" value="F:amino acid transmembrane transporter activity"/>
    <property type="evidence" value="ECO:0007669"/>
    <property type="project" value="TreeGrafter"/>
</dbReference>
<evidence type="ECO:0000313" key="7">
    <source>
        <dbReference type="EMBL" id="GGJ84989.1"/>
    </source>
</evidence>
<name>A0A917PN37_9PSED</name>
<evidence type="ECO:0000256" key="3">
    <source>
        <dbReference type="ARBA" id="ARBA00022692"/>
    </source>
</evidence>
<feature type="transmembrane region" description="Helical" evidence="6">
    <location>
        <begin position="379"/>
        <end position="399"/>
    </location>
</feature>
<gene>
    <name evidence="7" type="ORF">GCM10009304_08720</name>
</gene>
<feature type="transmembrane region" description="Helical" evidence="6">
    <location>
        <begin position="303"/>
        <end position="332"/>
    </location>
</feature>
<feature type="transmembrane region" description="Helical" evidence="6">
    <location>
        <begin position="101"/>
        <end position="125"/>
    </location>
</feature>
<feature type="transmembrane region" description="Helical" evidence="6">
    <location>
        <begin position="352"/>
        <end position="373"/>
    </location>
</feature>
<dbReference type="Proteomes" id="UP000635983">
    <property type="component" value="Unassembled WGS sequence"/>
</dbReference>
<dbReference type="RefSeq" id="WP_188981933.1">
    <property type="nucleotide sequence ID" value="NZ_BMPO01000002.1"/>
</dbReference>
<feature type="transmembrane region" description="Helical" evidence="6">
    <location>
        <begin position="31"/>
        <end position="53"/>
    </location>
</feature>
<feature type="transmembrane region" description="Helical" evidence="6">
    <location>
        <begin position="436"/>
        <end position="454"/>
    </location>
</feature>
<dbReference type="PIRSF" id="PIRSF006060">
    <property type="entry name" value="AA_transporter"/>
    <property type="match status" value="1"/>
</dbReference>
<keyword evidence="4 6" id="KW-1133">Transmembrane helix</keyword>
<feature type="transmembrane region" description="Helical" evidence="6">
    <location>
        <begin position="59"/>
        <end position="80"/>
    </location>
</feature>
<keyword evidence="8" id="KW-1185">Reference proteome</keyword>
<evidence type="ECO:0000256" key="4">
    <source>
        <dbReference type="ARBA" id="ARBA00022989"/>
    </source>
</evidence>
<keyword evidence="3 6" id="KW-0812">Transmembrane</keyword>
<dbReference type="Gene3D" id="1.20.1740.10">
    <property type="entry name" value="Amino acid/polyamine transporter I"/>
    <property type="match status" value="1"/>
</dbReference>
<accession>A0A917PN37</accession>
<feature type="transmembrane region" description="Helical" evidence="6">
    <location>
        <begin position="187"/>
        <end position="206"/>
    </location>
</feature>
<organism evidence="7 8">
    <name type="scientific">Pseudomonas matsuisoli</name>
    <dbReference type="NCBI Taxonomy" id="1515666"/>
    <lineage>
        <taxon>Bacteria</taxon>
        <taxon>Pseudomonadati</taxon>
        <taxon>Pseudomonadota</taxon>
        <taxon>Gammaproteobacteria</taxon>
        <taxon>Pseudomonadales</taxon>
        <taxon>Pseudomonadaceae</taxon>
        <taxon>Pseudomonas</taxon>
    </lineage>
</organism>
<dbReference type="InterPro" id="IPR002293">
    <property type="entry name" value="AA/rel_permease1"/>
</dbReference>
<comment type="subcellular location">
    <subcellularLocation>
        <location evidence="1">Membrane</location>
        <topology evidence="1">Multi-pass membrane protein</topology>
    </subcellularLocation>
</comment>
<dbReference type="Pfam" id="PF13520">
    <property type="entry name" value="AA_permease_2"/>
    <property type="match status" value="1"/>
</dbReference>